<dbReference type="Gene3D" id="1.20.1250.20">
    <property type="entry name" value="MFS general substrate transporter like domains"/>
    <property type="match status" value="1"/>
</dbReference>
<sequence length="247" mass="27108">MKRFQGDEYIHFVRSNWRLLAFGFLMAFSSSFGQTWFIGLFTPNIERAFGLSHGEWGTIFMVGTLLSAALLVFSGSLIDRLSLKLYSLLVCGLLAIACVAFAATPNAWFLLISVFLLRHAGQGLASHTSITAMVKNFPLHRGKAVAIAAMGFPAARGVLPVLVIFTILAVGWRETYLICAIIVLMLLAPVTGGLLRSHDQKTKNAVPNPKLSLSDQLEHRFSPTLKQVLHKPHIYLIIPGLAAPSFF</sequence>
<dbReference type="PROSITE" id="PS50850">
    <property type="entry name" value="MFS"/>
    <property type="match status" value="1"/>
</dbReference>
<dbReference type="Pfam" id="PF07690">
    <property type="entry name" value="MFS_1"/>
    <property type="match status" value="1"/>
</dbReference>
<organism evidence="3">
    <name type="scientific">marine metagenome</name>
    <dbReference type="NCBI Taxonomy" id="408172"/>
    <lineage>
        <taxon>unclassified sequences</taxon>
        <taxon>metagenomes</taxon>
        <taxon>ecological metagenomes</taxon>
    </lineage>
</organism>
<gene>
    <name evidence="3" type="ORF">METZ01_LOCUS156150</name>
</gene>
<evidence type="ECO:0000256" key="1">
    <source>
        <dbReference type="SAM" id="Phobius"/>
    </source>
</evidence>
<dbReference type="InterPro" id="IPR011701">
    <property type="entry name" value="MFS"/>
</dbReference>
<proteinExistence type="predicted"/>
<feature type="domain" description="Major facilitator superfamily (MFS) profile" evidence="2">
    <location>
        <begin position="19"/>
        <end position="247"/>
    </location>
</feature>
<name>A0A382APA3_9ZZZZ</name>
<feature type="transmembrane region" description="Helical" evidence="1">
    <location>
        <begin position="59"/>
        <end position="78"/>
    </location>
</feature>
<dbReference type="InterPro" id="IPR020846">
    <property type="entry name" value="MFS_dom"/>
</dbReference>
<reference evidence="3" key="1">
    <citation type="submission" date="2018-05" db="EMBL/GenBank/DDBJ databases">
        <authorList>
            <person name="Lanie J.A."/>
            <person name="Ng W.-L."/>
            <person name="Kazmierczak K.M."/>
            <person name="Andrzejewski T.M."/>
            <person name="Davidsen T.M."/>
            <person name="Wayne K.J."/>
            <person name="Tettelin H."/>
            <person name="Glass J.I."/>
            <person name="Rusch D."/>
            <person name="Podicherti R."/>
            <person name="Tsui H.-C.T."/>
            <person name="Winkler M.E."/>
        </authorList>
    </citation>
    <scope>NUCLEOTIDE SEQUENCE</scope>
</reference>
<feature type="non-terminal residue" evidence="3">
    <location>
        <position position="247"/>
    </location>
</feature>
<dbReference type="PANTHER" id="PTHR11360">
    <property type="entry name" value="MONOCARBOXYLATE TRANSPORTER"/>
    <property type="match status" value="1"/>
</dbReference>
<dbReference type="InterPro" id="IPR050327">
    <property type="entry name" value="Proton-linked_MCT"/>
</dbReference>
<keyword evidence="1" id="KW-1133">Transmembrane helix</keyword>
<feature type="transmembrane region" description="Helical" evidence="1">
    <location>
        <begin position="175"/>
        <end position="195"/>
    </location>
</feature>
<dbReference type="EMBL" id="UINC01026226">
    <property type="protein sequence ID" value="SVB03296.1"/>
    <property type="molecule type" value="Genomic_DNA"/>
</dbReference>
<dbReference type="GO" id="GO:0022857">
    <property type="term" value="F:transmembrane transporter activity"/>
    <property type="evidence" value="ECO:0007669"/>
    <property type="project" value="InterPro"/>
</dbReference>
<feature type="transmembrane region" description="Helical" evidence="1">
    <location>
        <begin position="85"/>
        <end position="103"/>
    </location>
</feature>
<protein>
    <recommendedName>
        <fullName evidence="2">Major facilitator superfamily (MFS) profile domain-containing protein</fullName>
    </recommendedName>
</protein>
<dbReference type="SUPFAM" id="SSF103473">
    <property type="entry name" value="MFS general substrate transporter"/>
    <property type="match status" value="1"/>
</dbReference>
<keyword evidence="1" id="KW-0812">Transmembrane</keyword>
<dbReference type="InterPro" id="IPR036259">
    <property type="entry name" value="MFS_trans_sf"/>
</dbReference>
<evidence type="ECO:0000313" key="3">
    <source>
        <dbReference type="EMBL" id="SVB03296.1"/>
    </source>
</evidence>
<accession>A0A382APA3</accession>
<feature type="transmembrane region" description="Helical" evidence="1">
    <location>
        <begin position="144"/>
        <end position="169"/>
    </location>
</feature>
<dbReference type="AlphaFoldDB" id="A0A382APA3"/>
<evidence type="ECO:0000259" key="2">
    <source>
        <dbReference type="PROSITE" id="PS50850"/>
    </source>
</evidence>
<feature type="transmembrane region" description="Helical" evidence="1">
    <location>
        <begin position="20"/>
        <end position="39"/>
    </location>
</feature>
<keyword evidence="1" id="KW-0472">Membrane</keyword>